<accession>G7E720</accession>
<dbReference type="RefSeq" id="XP_014567563.1">
    <property type="nucleotide sequence ID" value="XM_014712077.1"/>
</dbReference>
<dbReference type="AlphaFoldDB" id="G7E720"/>
<dbReference type="Proteomes" id="UP000009131">
    <property type="component" value="Unassembled WGS sequence"/>
</dbReference>
<dbReference type="EMBL" id="BABT02000153">
    <property type="protein sequence ID" value="GAA98630.1"/>
    <property type="molecule type" value="Genomic_DNA"/>
</dbReference>
<evidence type="ECO:0000313" key="2">
    <source>
        <dbReference type="EMBL" id="GAA98630.1"/>
    </source>
</evidence>
<dbReference type="HOGENOM" id="CLU_1321180_0_0_1"/>
<evidence type="ECO:0000256" key="1">
    <source>
        <dbReference type="SAM" id="SignalP"/>
    </source>
</evidence>
<name>G7E720_MIXOS</name>
<feature type="signal peptide" evidence="1">
    <location>
        <begin position="1"/>
        <end position="16"/>
    </location>
</feature>
<reference evidence="2 3" key="2">
    <citation type="journal article" date="2012" name="Open Biol.">
        <title>Characteristics of nucleosomes and linker DNA regions on the genome of the basidiomycete Mixia osmundae revealed by mono- and dinucleosome mapping.</title>
        <authorList>
            <person name="Nishida H."/>
            <person name="Kondo S."/>
            <person name="Matsumoto T."/>
            <person name="Suzuki Y."/>
            <person name="Yoshikawa H."/>
            <person name="Taylor T.D."/>
            <person name="Sugiyama J."/>
        </authorList>
    </citation>
    <scope>NUCLEOTIDE SEQUENCE [LARGE SCALE GENOMIC DNA]</scope>
    <source>
        <strain evidence="3">CBS 9802 / IAM 14324 / JCM 22182 / KY 12970</strain>
    </source>
</reference>
<keyword evidence="1" id="KW-0732">Signal</keyword>
<sequence>MLVSLCLLALLTIAHADPITKARTFCMILQPCELECTLTKGDGIPYEFKVFTKTAEQKEKIRLDPEKKDHAVDCGNVPCRARPSNLSPDMQAWDIQTLREQNTNRVVGGVVDAAIMNHCCSVQERLTFFTQLVRGAPMSIYDRYYDLRCDKFGMNAKTPLPAMCSGAFPGDRRTIWPLKCSMTVGTCGIAWGTVLPGRVCQFDRPQPM</sequence>
<keyword evidence="3" id="KW-1185">Reference proteome</keyword>
<proteinExistence type="predicted"/>
<protein>
    <submittedName>
        <fullName evidence="2">Uncharacterized protein</fullName>
    </submittedName>
</protein>
<reference evidence="2 3" key="1">
    <citation type="journal article" date="2011" name="J. Gen. Appl. Microbiol.">
        <title>Draft genome sequencing of the enigmatic basidiomycete Mixia osmundae.</title>
        <authorList>
            <person name="Nishida H."/>
            <person name="Nagatsuka Y."/>
            <person name="Sugiyama J."/>
        </authorList>
    </citation>
    <scope>NUCLEOTIDE SEQUENCE [LARGE SCALE GENOMIC DNA]</scope>
    <source>
        <strain evidence="3">CBS 9802 / IAM 14324 / JCM 22182 / KY 12970</strain>
    </source>
</reference>
<dbReference type="InParanoid" id="G7E720"/>
<gene>
    <name evidence="2" type="primary">Mo05317</name>
    <name evidence="2" type="ORF">E5Q_05317</name>
</gene>
<feature type="chain" id="PRO_5009955798" evidence="1">
    <location>
        <begin position="17"/>
        <end position="208"/>
    </location>
</feature>
<comment type="caution">
    <text evidence="2">The sequence shown here is derived from an EMBL/GenBank/DDBJ whole genome shotgun (WGS) entry which is preliminary data.</text>
</comment>
<organism evidence="2 3">
    <name type="scientific">Mixia osmundae (strain CBS 9802 / IAM 14324 / JCM 22182 / KY 12970)</name>
    <dbReference type="NCBI Taxonomy" id="764103"/>
    <lineage>
        <taxon>Eukaryota</taxon>
        <taxon>Fungi</taxon>
        <taxon>Dikarya</taxon>
        <taxon>Basidiomycota</taxon>
        <taxon>Pucciniomycotina</taxon>
        <taxon>Mixiomycetes</taxon>
        <taxon>Mixiales</taxon>
        <taxon>Mixiaceae</taxon>
        <taxon>Mixia</taxon>
    </lineage>
</organism>
<evidence type="ECO:0000313" key="3">
    <source>
        <dbReference type="Proteomes" id="UP000009131"/>
    </source>
</evidence>